<dbReference type="Gene3D" id="2.40.480.10">
    <property type="entry name" value="Allene oxide cyclase-like"/>
    <property type="match status" value="3"/>
</dbReference>
<sequence>MKDHQMGECFLFLVVVMVLSMAHSKADKNENWWSETVPYKMGTEKMTKLHFYFHDTGNPTAVKIAEAPGSNSSATRFGELYMTDDPLNEGPDPNSRLVVRAQGLYGTSGMNESSLIMGISLVFTGDKKFNGSTISVFTRNPITHKEREFAIVGGTGYFQYARGFITAKPYWTSVANQNEKWWSETIPYKMGKEKMTKLHFYFHDNITGDHPTAFKIAEAPGSNISATRFGELYMADDPLTEGPDPNSRLVGRAQGVYGLSGMNELSLIMGISLVFTGNKKFNGSTISVFTRNPITRKEREFTIVGGTGYFRFAHGFINAKTLRSAHREGNWGDETVPYTLGPEMMTKLRFYFHDIVVGDNPTAIRIAEAPGTNSSPTFFGALVMIDDPLTEGPDINSRLVGRAQGFYGLSGMDEISLIMGMSLVFTANEKFNGSTISVFSRNPVTHTEREFAIVGGTGYFKFARGFISARTYNGTGPNPIVQYSCTIVHPRKISFY</sequence>
<dbReference type="EMBL" id="CM010720">
    <property type="protein sequence ID" value="RZC64762.1"/>
    <property type="molecule type" value="Genomic_DNA"/>
</dbReference>
<keyword evidence="3 4" id="KW-0964">Secreted</keyword>
<gene>
    <name evidence="5" type="ORF">C5167_008459</name>
</gene>
<keyword evidence="4" id="KW-0732">Signal</keyword>
<reference evidence="5 6" key="1">
    <citation type="journal article" date="2018" name="Science">
        <title>The opium poppy genome and morphinan production.</title>
        <authorList>
            <person name="Guo L."/>
            <person name="Winzer T."/>
            <person name="Yang X."/>
            <person name="Li Y."/>
            <person name="Ning Z."/>
            <person name="He Z."/>
            <person name="Teodor R."/>
            <person name="Lu Y."/>
            <person name="Bowser T.A."/>
            <person name="Graham I.A."/>
            <person name="Ye K."/>
        </authorList>
    </citation>
    <scope>NUCLEOTIDE SEQUENCE [LARGE SCALE GENOMIC DNA]</scope>
    <source>
        <strain evidence="6">cv. HN1</strain>
        <tissue evidence="5">Leaves</tissue>
    </source>
</reference>
<feature type="signal peptide" evidence="4">
    <location>
        <begin position="1"/>
        <end position="26"/>
    </location>
</feature>
<comment type="subunit">
    <text evidence="2 4">Homodimer.</text>
</comment>
<dbReference type="PANTHER" id="PTHR21495">
    <property type="entry name" value="NUCLEOPORIN-RELATED"/>
    <property type="match status" value="1"/>
</dbReference>
<comment type="function">
    <text evidence="4">Dirigent proteins impart stereoselectivity on the phenoxy radical-coupling reaction, yielding optically active lignans from two molecules of coniferyl alcohol in the biosynthesis of lignans, flavonolignans, and alkaloids and thus plays a central role in plant secondary metabolism.</text>
</comment>
<evidence type="ECO:0000256" key="1">
    <source>
        <dbReference type="ARBA" id="ARBA00010746"/>
    </source>
</evidence>
<dbReference type="Gramene" id="RZC64762">
    <property type="protein sequence ID" value="RZC64762"/>
    <property type="gene ID" value="C5167_008459"/>
</dbReference>
<proteinExistence type="inferred from homology"/>
<organism evidence="5 6">
    <name type="scientific">Papaver somniferum</name>
    <name type="common">Opium poppy</name>
    <dbReference type="NCBI Taxonomy" id="3469"/>
    <lineage>
        <taxon>Eukaryota</taxon>
        <taxon>Viridiplantae</taxon>
        <taxon>Streptophyta</taxon>
        <taxon>Embryophyta</taxon>
        <taxon>Tracheophyta</taxon>
        <taxon>Spermatophyta</taxon>
        <taxon>Magnoliopsida</taxon>
        <taxon>Ranunculales</taxon>
        <taxon>Papaveraceae</taxon>
        <taxon>Papaveroideae</taxon>
        <taxon>Papaver</taxon>
    </lineage>
</organism>
<feature type="chain" id="PRO_5021510292" description="Dirigent protein" evidence="4">
    <location>
        <begin position="27"/>
        <end position="496"/>
    </location>
</feature>
<dbReference type="Pfam" id="PF03018">
    <property type="entry name" value="Dirigent"/>
    <property type="match status" value="3"/>
</dbReference>
<dbReference type="GO" id="GO:0009699">
    <property type="term" value="P:phenylpropanoid biosynthetic process"/>
    <property type="evidence" value="ECO:0007669"/>
    <property type="project" value="UniProtKB-ARBA"/>
</dbReference>
<evidence type="ECO:0000256" key="2">
    <source>
        <dbReference type="ARBA" id="ARBA00011738"/>
    </source>
</evidence>
<protein>
    <recommendedName>
        <fullName evidence="4">Dirigent protein</fullName>
    </recommendedName>
</protein>
<dbReference type="GO" id="GO:0048046">
    <property type="term" value="C:apoplast"/>
    <property type="evidence" value="ECO:0007669"/>
    <property type="project" value="UniProtKB-SubCell"/>
</dbReference>
<keyword evidence="4" id="KW-0052">Apoplast</keyword>
<comment type="similarity">
    <text evidence="1 4">Belongs to the plant dirigent protein family.</text>
</comment>
<comment type="subcellular location">
    <subcellularLocation>
        <location evidence="4">Secreted</location>
        <location evidence="4">Extracellular space</location>
        <location evidence="4">Apoplast</location>
    </subcellularLocation>
</comment>
<dbReference type="InterPro" id="IPR004265">
    <property type="entry name" value="Dirigent"/>
</dbReference>
<evidence type="ECO:0000256" key="3">
    <source>
        <dbReference type="ARBA" id="ARBA00022525"/>
    </source>
</evidence>
<dbReference type="Proteomes" id="UP000316621">
    <property type="component" value="Chromosome 6"/>
</dbReference>
<keyword evidence="6" id="KW-1185">Reference proteome</keyword>
<evidence type="ECO:0000256" key="4">
    <source>
        <dbReference type="RuleBase" id="RU363099"/>
    </source>
</evidence>
<name>A0A4Y7JXH8_PAPSO</name>
<evidence type="ECO:0000313" key="6">
    <source>
        <dbReference type="Proteomes" id="UP000316621"/>
    </source>
</evidence>
<evidence type="ECO:0000313" key="5">
    <source>
        <dbReference type="EMBL" id="RZC64762.1"/>
    </source>
</evidence>
<dbReference type="InterPro" id="IPR044859">
    <property type="entry name" value="Allene_oxi_cyc_Dirigent"/>
</dbReference>
<dbReference type="AlphaFoldDB" id="A0A4Y7JXH8"/>
<accession>A0A4Y7JXH8</accession>